<reference evidence="2 3" key="1">
    <citation type="submission" date="2019-07" db="EMBL/GenBank/DDBJ databases">
        <title>Whole genome shotgun sequence of Chitinophaga cymbidii NBRC 109752.</title>
        <authorList>
            <person name="Hosoyama A."/>
            <person name="Uohara A."/>
            <person name="Ohji S."/>
            <person name="Ichikawa N."/>
        </authorList>
    </citation>
    <scope>NUCLEOTIDE SEQUENCE [LARGE SCALE GENOMIC DNA]</scope>
    <source>
        <strain evidence="2 3">NBRC 109752</strain>
    </source>
</reference>
<dbReference type="InterPro" id="IPR050179">
    <property type="entry name" value="Trans_hexapeptide_repeat"/>
</dbReference>
<dbReference type="InterPro" id="IPR011004">
    <property type="entry name" value="Trimer_LpxA-like_sf"/>
</dbReference>
<gene>
    <name evidence="2" type="primary">lpxA_1</name>
    <name evidence="2" type="ORF">CCY01nite_18130</name>
</gene>
<dbReference type="Pfam" id="PF00132">
    <property type="entry name" value="Hexapep"/>
    <property type="match status" value="2"/>
</dbReference>
<dbReference type="RefSeq" id="WP_186830979.1">
    <property type="nucleotide sequence ID" value="NZ_BKAU01000001.1"/>
</dbReference>
<sequence>MAIKIHPTAKIHETVVLGMNVTIGANVVIGPYCLIGMPGEHREKSAKDYGVYIGDNTTLTGLVTVDSGVEGITYIGENVYVMKHAHVGHDAIIRNNVTISCGVKIGGHTEIDPFANIGLNAVIHQNHHIAHWAMIGMGAVVPKGVIVRAGFTYVGNPAKCIGQNKKAPVDMFTMFSQNSEV</sequence>
<dbReference type="EMBL" id="BKAU01000001">
    <property type="protein sequence ID" value="GEP95553.1"/>
    <property type="molecule type" value="Genomic_DNA"/>
</dbReference>
<accession>A0A512RIM8</accession>
<evidence type="ECO:0000313" key="3">
    <source>
        <dbReference type="Proteomes" id="UP000321436"/>
    </source>
</evidence>
<proteinExistence type="inferred from homology"/>
<dbReference type="GO" id="GO:0016746">
    <property type="term" value="F:acyltransferase activity"/>
    <property type="evidence" value="ECO:0007669"/>
    <property type="project" value="UniProtKB-KW"/>
</dbReference>
<protein>
    <submittedName>
        <fullName evidence="2">Acyl-[acyl-carrier-protein]--UDP-N-acetylglucosamine O-acyltransferase</fullName>
    </submittedName>
</protein>
<keyword evidence="2" id="KW-0808">Transferase</keyword>
<dbReference type="SUPFAM" id="SSF51161">
    <property type="entry name" value="Trimeric LpxA-like enzymes"/>
    <property type="match status" value="1"/>
</dbReference>
<dbReference type="PANTHER" id="PTHR43300:SF4">
    <property type="entry name" value="ACYL-[ACYL-CARRIER-PROTEIN]--UDP-N-ACETYLGLUCOSAMINE O-ACYLTRANSFERASE"/>
    <property type="match status" value="1"/>
</dbReference>
<dbReference type="AlphaFoldDB" id="A0A512RIM8"/>
<evidence type="ECO:0000313" key="2">
    <source>
        <dbReference type="EMBL" id="GEP95553.1"/>
    </source>
</evidence>
<comment type="similarity">
    <text evidence="1">Belongs to the transferase hexapeptide repeat family.</text>
</comment>
<dbReference type="Proteomes" id="UP000321436">
    <property type="component" value="Unassembled WGS sequence"/>
</dbReference>
<keyword evidence="3" id="KW-1185">Reference proteome</keyword>
<organism evidence="2 3">
    <name type="scientific">Chitinophaga cymbidii</name>
    <dbReference type="NCBI Taxonomy" id="1096750"/>
    <lineage>
        <taxon>Bacteria</taxon>
        <taxon>Pseudomonadati</taxon>
        <taxon>Bacteroidota</taxon>
        <taxon>Chitinophagia</taxon>
        <taxon>Chitinophagales</taxon>
        <taxon>Chitinophagaceae</taxon>
        <taxon>Chitinophaga</taxon>
    </lineage>
</organism>
<dbReference type="Gene3D" id="2.160.10.10">
    <property type="entry name" value="Hexapeptide repeat proteins"/>
    <property type="match status" value="2"/>
</dbReference>
<evidence type="ECO:0000256" key="1">
    <source>
        <dbReference type="ARBA" id="ARBA00007274"/>
    </source>
</evidence>
<name>A0A512RIM8_9BACT</name>
<keyword evidence="2" id="KW-0012">Acyltransferase</keyword>
<dbReference type="InterPro" id="IPR001451">
    <property type="entry name" value="Hexapep"/>
</dbReference>
<comment type="caution">
    <text evidence="2">The sequence shown here is derived from an EMBL/GenBank/DDBJ whole genome shotgun (WGS) entry which is preliminary data.</text>
</comment>
<dbReference type="PANTHER" id="PTHR43300">
    <property type="entry name" value="ACETYLTRANSFERASE"/>
    <property type="match status" value="1"/>
</dbReference>